<dbReference type="InterPro" id="IPR027381">
    <property type="entry name" value="LytR/CpsA/Psr_C"/>
</dbReference>
<gene>
    <name evidence="4" type="ORF">SAMN05421504_105148</name>
</gene>
<feature type="domain" description="LytR/CpsA/Psr regulator C-terminal" evidence="3">
    <location>
        <begin position="85"/>
        <end position="175"/>
    </location>
</feature>
<dbReference type="STRING" id="589385.SAMN05421504_105148"/>
<dbReference type="OrthoDB" id="5194885at2"/>
<dbReference type="Proteomes" id="UP000199515">
    <property type="component" value="Unassembled WGS sequence"/>
</dbReference>
<evidence type="ECO:0000256" key="1">
    <source>
        <dbReference type="SAM" id="MobiDB-lite"/>
    </source>
</evidence>
<reference evidence="4 5" key="1">
    <citation type="submission" date="2016-10" db="EMBL/GenBank/DDBJ databases">
        <authorList>
            <person name="de Groot N.N."/>
        </authorList>
    </citation>
    <scope>NUCLEOTIDE SEQUENCE [LARGE SCALE GENOMIC DNA]</scope>
    <source>
        <strain evidence="4 5">CPCC 202699</strain>
    </source>
</reference>
<evidence type="ECO:0000313" key="4">
    <source>
        <dbReference type="EMBL" id="SDY32087.1"/>
    </source>
</evidence>
<evidence type="ECO:0000259" key="3">
    <source>
        <dbReference type="Pfam" id="PF13399"/>
    </source>
</evidence>
<sequence length="228" mass="23920">MASGNGFGDRGTRPYRKRRPLPALIVIGVLFVGAMIVWVNAMLSKADIDEAIKCTPAPIAAEGVTYTPLGHAALDDRSPIPPDKISLRVLNASGVRGQGKITDTTLRELGFTGITETTNDPAYPEKTPAKCKGQIRFGENGVTAARTVSLIAPCAELVKDNRADASVDLAIGTKFGDIQPKAEASKIIEQLKTWSAQHQGGGGGEQSAGAPSPNIDQTLLASARDVTC</sequence>
<evidence type="ECO:0000256" key="2">
    <source>
        <dbReference type="SAM" id="Phobius"/>
    </source>
</evidence>
<organism evidence="4 5">
    <name type="scientific">Amycolatopsis xylanica</name>
    <dbReference type="NCBI Taxonomy" id="589385"/>
    <lineage>
        <taxon>Bacteria</taxon>
        <taxon>Bacillati</taxon>
        <taxon>Actinomycetota</taxon>
        <taxon>Actinomycetes</taxon>
        <taxon>Pseudonocardiales</taxon>
        <taxon>Pseudonocardiaceae</taxon>
        <taxon>Amycolatopsis</taxon>
    </lineage>
</organism>
<dbReference type="EMBL" id="FNON01000005">
    <property type="protein sequence ID" value="SDY32087.1"/>
    <property type="molecule type" value="Genomic_DNA"/>
</dbReference>
<feature type="region of interest" description="Disordered" evidence="1">
    <location>
        <begin position="195"/>
        <end position="215"/>
    </location>
</feature>
<feature type="transmembrane region" description="Helical" evidence="2">
    <location>
        <begin position="21"/>
        <end position="43"/>
    </location>
</feature>
<keyword evidence="2" id="KW-0812">Transmembrane</keyword>
<name>A0A1H3IWZ0_9PSEU</name>
<keyword evidence="5" id="KW-1185">Reference proteome</keyword>
<evidence type="ECO:0000313" key="5">
    <source>
        <dbReference type="Proteomes" id="UP000199515"/>
    </source>
</evidence>
<keyword evidence="2" id="KW-0472">Membrane</keyword>
<dbReference type="RefSeq" id="WP_091292248.1">
    <property type="nucleotide sequence ID" value="NZ_FNON01000005.1"/>
</dbReference>
<keyword evidence="2" id="KW-1133">Transmembrane helix</keyword>
<accession>A0A1H3IWZ0</accession>
<dbReference type="NCBIfam" id="NF035953">
    <property type="entry name" value="integrity_Cei"/>
    <property type="match status" value="1"/>
</dbReference>
<proteinExistence type="predicted"/>
<dbReference type="Pfam" id="PF13399">
    <property type="entry name" value="LytR_C"/>
    <property type="match status" value="1"/>
</dbReference>
<protein>
    <submittedName>
        <fullName evidence="4">LytR cell envelope-related transcriptional attenuator</fullName>
    </submittedName>
</protein>
<dbReference type="AlphaFoldDB" id="A0A1H3IWZ0"/>